<keyword evidence="1" id="KW-0812">Transmembrane</keyword>
<evidence type="ECO:0000313" key="3">
    <source>
        <dbReference type="Proteomes" id="UP001595613"/>
    </source>
</evidence>
<evidence type="ECO:0000256" key="1">
    <source>
        <dbReference type="SAM" id="Phobius"/>
    </source>
</evidence>
<keyword evidence="1" id="KW-1133">Transmembrane helix</keyword>
<organism evidence="2 3">
    <name type="scientific">Devosia honganensis</name>
    <dbReference type="NCBI Taxonomy" id="1610527"/>
    <lineage>
        <taxon>Bacteria</taxon>
        <taxon>Pseudomonadati</taxon>
        <taxon>Pseudomonadota</taxon>
        <taxon>Alphaproteobacteria</taxon>
        <taxon>Hyphomicrobiales</taxon>
        <taxon>Devosiaceae</taxon>
        <taxon>Devosia</taxon>
    </lineage>
</organism>
<evidence type="ECO:0000313" key="2">
    <source>
        <dbReference type="EMBL" id="MFC3704592.1"/>
    </source>
</evidence>
<feature type="transmembrane region" description="Helical" evidence="1">
    <location>
        <begin position="48"/>
        <end position="66"/>
    </location>
</feature>
<protein>
    <submittedName>
        <fullName evidence="2">Uncharacterized protein</fullName>
    </submittedName>
</protein>
<gene>
    <name evidence="2" type="ORF">ACFOOL_07465</name>
</gene>
<sequence>MTTKSHNASDPCGFCAAFGYYLPWSMILAGGIVAVVPALSIFAQSSAYVVAAGLALLAGSAVLSRFGKFRLPRP</sequence>
<proteinExistence type="predicted"/>
<feature type="transmembrane region" description="Helical" evidence="1">
    <location>
        <begin position="21"/>
        <end position="42"/>
    </location>
</feature>
<accession>A0ABV7WZ65</accession>
<dbReference type="RefSeq" id="WP_380096317.1">
    <property type="nucleotide sequence ID" value="NZ_JBHRYD010000005.1"/>
</dbReference>
<keyword evidence="3" id="KW-1185">Reference proteome</keyword>
<dbReference type="Proteomes" id="UP001595613">
    <property type="component" value="Unassembled WGS sequence"/>
</dbReference>
<dbReference type="EMBL" id="JBHRYD010000005">
    <property type="protein sequence ID" value="MFC3704592.1"/>
    <property type="molecule type" value="Genomic_DNA"/>
</dbReference>
<comment type="caution">
    <text evidence="2">The sequence shown here is derived from an EMBL/GenBank/DDBJ whole genome shotgun (WGS) entry which is preliminary data.</text>
</comment>
<reference evidence="3" key="1">
    <citation type="journal article" date="2019" name="Int. J. Syst. Evol. Microbiol.">
        <title>The Global Catalogue of Microorganisms (GCM) 10K type strain sequencing project: providing services to taxonomists for standard genome sequencing and annotation.</title>
        <authorList>
            <consortium name="The Broad Institute Genomics Platform"/>
            <consortium name="The Broad Institute Genome Sequencing Center for Infectious Disease"/>
            <person name="Wu L."/>
            <person name="Ma J."/>
        </authorList>
    </citation>
    <scope>NUCLEOTIDE SEQUENCE [LARGE SCALE GENOMIC DNA]</scope>
    <source>
        <strain evidence="3">KCTC 42281</strain>
    </source>
</reference>
<name>A0ABV7WZ65_9HYPH</name>
<keyword evidence="1" id="KW-0472">Membrane</keyword>